<dbReference type="PANTHER" id="PTHR39640:SF1">
    <property type="entry name" value="DUF790 FAMILY PROTEIN"/>
    <property type="match status" value="1"/>
</dbReference>
<keyword evidence="2" id="KW-1185">Reference proteome</keyword>
<evidence type="ECO:0000313" key="2">
    <source>
        <dbReference type="Proteomes" id="UP000000641"/>
    </source>
</evidence>
<dbReference type="Proteomes" id="UP000000641">
    <property type="component" value="Chromosome"/>
</dbReference>
<reference evidence="2" key="1">
    <citation type="journal article" date="2008" name="J. Bacteriol.">
        <title>Genome sequence of Thermofilum pendens reveals an exceptional loss of biosynthetic pathways without genome reduction.</title>
        <authorList>
            <person name="Anderson I."/>
            <person name="Rodriguez J."/>
            <person name="Susanti D."/>
            <person name="Porat I."/>
            <person name="Reich C."/>
            <person name="Ulrich L.E."/>
            <person name="Elkins J.G."/>
            <person name="Mavromatis K."/>
            <person name="Lykidis A."/>
            <person name="Kim E."/>
            <person name="Thompson L.S."/>
            <person name="Nolan M."/>
            <person name="Land M."/>
            <person name="Copeland A."/>
            <person name="Lapidus A."/>
            <person name="Lucas S."/>
            <person name="Detter C."/>
            <person name="Zhulin I.B."/>
            <person name="Olsen G.J."/>
            <person name="Whitman W."/>
            <person name="Mukhopadhyay B."/>
            <person name="Bristow J."/>
            <person name="Kyrpides N."/>
        </authorList>
    </citation>
    <scope>NUCLEOTIDE SEQUENCE [LARGE SCALE GENOMIC DNA]</scope>
    <source>
        <strain evidence="2">DSM 2475 / Hrk 5</strain>
    </source>
</reference>
<dbReference type="AlphaFoldDB" id="A1S126"/>
<sequence length="468" mass="52934">MLPSNLLVARARRGRIEPLLLEPSGLPVALASEVLELFERGVGKGRRELEEGLADLEELALELGLDLRVVRAMFTLAARHARFEPPKAPVDPVKARMEVFEEACREFGVAVTEEERSTVLRRVAERLGCSVEDLESVLGGYLEEVLAEPPALKAEDLVRMLNLSMVQTLLFKASQLEVVFRSDGATAKKLLRAVKRLGLLYVAEQLGEGVRLTVDGPASLLRQTRRYGTRLAKLVPLVMLAERWRIRARVPARGRDLFFELGDEKSGLFPRVEEEPEPLFDSEVEREFYRSISSLARGWRVEREPEPLVAGNKVLIPDFSVSNGERKVYIEILGFWTKDYLERKMQKLRELRGVNIVVAVNEELACSSVKDLPHDVVVFKGRLRGADVYPVLKRYLGEPPEEPREEVEYRLEGLPDLSGRTLSEAIRELRKLGVPESEAVKVLEKLGYGVDWTTLDPDKLVLKKNKRR</sequence>
<organism evidence="1 2">
    <name type="scientific">Thermofilum pendens (strain DSM 2475 / Hrk 5)</name>
    <dbReference type="NCBI Taxonomy" id="368408"/>
    <lineage>
        <taxon>Archaea</taxon>
        <taxon>Thermoproteota</taxon>
        <taxon>Thermoprotei</taxon>
        <taxon>Thermofilales</taxon>
        <taxon>Thermofilaceae</taxon>
        <taxon>Thermofilum</taxon>
    </lineage>
</organism>
<dbReference type="STRING" id="368408.Tpen_1761"/>
<evidence type="ECO:0000313" key="1">
    <source>
        <dbReference type="EMBL" id="ABL79156.1"/>
    </source>
</evidence>
<dbReference type="PANTHER" id="PTHR39640">
    <property type="entry name" value="VNG6129C"/>
    <property type="match status" value="1"/>
</dbReference>
<dbReference type="HOGENOM" id="CLU_038336_0_0_2"/>
<evidence type="ECO:0008006" key="3">
    <source>
        <dbReference type="Google" id="ProtNLM"/>
    </source>
</evidence>
<dbReference type="RefSeq" id="WP_011753421.1">
    <property type="nucleotide sequence ID" value="NC_008698.1"/>
</dbReference>
<protein>
    <recommendedName>
        <fullName evidence="3">DUF790 family protein</fullName>
    </recommendedName>
</protein>
<dbReference type="Gene3D" id="3.40.91.30">
    <property type="match status" value="1"/>
</dbReference>
<accession>A1S126</accession>
<dbReference type="KEGG" id="tpe:Tpen_1761"/>
<dbReference type="eggNOG" id="arCOG04356">
    <property type="taxonomic scope" value="Archaea"/>
</dbReference>
<dbReference type="EMBL" id="CP000505">
    <property type="protein sequence ID" value="ABL79156.1"/>
    <property type="molecule type" value="Genomic_DNA"/>
</dbReference>
<dbReference type="OrthoDB" id="57367at2157"/>
<proteinExistence type="predicted"/>
<gene>
    <name evidence="1" type="ordered locus">Tpen_1761</name>
</gene>
<name>A1S126_THEPD</name>
<dbReference type="GeneID" id="4601959"/>
<dbReference type="InterPro" id="IPR008508">
    <property type="entry name" value="Bax1"/>
</dbReference>
<dbReference type="EnsemblBacteria" id="ABL79156">
    <property type="protein sequence ID" value="ABL79156"/>
    <property type="gene ID" value="Tpen_1761"/>
</dbReference>
<dbReference type="PIRSF" id="PIRSF019435">
    <property type="entry name" value="UCP019435"/>
    <property type="match status" value="1"/>
</dbReference>
<dbReference type="Pfam" id="PF05626">
    <property type="entry name" value="DUF790"/>
    <property type="match status" value="1"/>
</dbReference>